<evidence type="ECO:0000313" key="3">
    <source>
        <dbReference type="Proteomes" id="UP000800038"/>
    </source>
</evidence>
<dbReference type="Proteomes" id="UP000800038">
    <property type="component" value="Unassembled WGS sequence"/>
</dbReference>
<accession>A0A6A5SSN7</accession>
<gene>
    <name evidence="2" type="ORF">EJ02DRAFT_454046</name>
</gene>
<dbReference type="EMBL" id="ML976032">
    <property type="protein sequence ID" value="KAF1942744.1"/>
    <property type="molecule type" value="Genomic_DNA"/>
</dbReference>
<protein>
    <submittedName>
        <fullName evidence="2">Uncharacterized protein</fullName>
    </submittedName>
</protein>
<keyword evidence="1" id="KW-1133">Transmembrane helix</keyword>
<evidence type="ECO:0000313" key="2">
    <source>
        <dbReference type="EMBL" id="KAF1942744.1"/>
    </source>
</evidence>
<keyword evidence="1" id="KW-0472">Membrane</keyword>
<keyword evidence="3" id="KW-1185">Reference proteome</keyword>
<dbReference type="AlphaFoldDB" id="A0A6A5SSN7"/>
<feature type="transmembrane region" description="Helical" evidence="1">
    <location>
        <begin position="20"/>
        <end position="40"/>
    </location>
</feature>
<evidence type="ECO:0000256" key="1">
    <source>
        <dbReference type="SAM" id="Phobius"/>
    </source>
</evidence>
<keyword evidence="1" id="KW-0812">Transmembrane</keyword>
<reference evidence="2" key="1">
    <citation type="journal article" date="2020" name="Stud. Mycol.">
        <title>101 Dothideomycetes genomes: a test case for predicting lifestyles and emergence of pathogens.</title>
        <authorList>
            <person name="Haridas S."/>
            <person name="Albert R."/>
            <person name="Binder M."/>
            <person name="Bloem J."/>
            <person name="Labutti K."/>
            <person name="Salamov A."/>
            <person name="Andreopoulos B."/>
            <person name="Baker S."/>
            <person name="Barry K."/>
            <person name="Bills G."/>
            <person name="Bluhm B."/>
            <person name="Cannon C."/>
            <person name="Castanera R."/>
            <person name="Culley D."/>
            <person name="Daum C."/>
            <person name="Ezra D."/>
            <person name="Gonzalez J."/>
            <person name="Henrissat B."/>
            <person name="Kuo A."/>
            <person name="Liang C."/>
            <person name="Lipzen A."/>
            <person name="Lutzoni F."/>
            <person name="Magnuson J."/>
            <person name="Mondo S."/>
            <person name="Nolan M."/>
            <person name="Ohm R."/>
            <person name="Pangilinan J."/>
            <person name="Park H.-J."/>
            <person name="Ramirez L."/>
            <person name="Alfaro M."/>
            <person name="Sun H."/>
            <person name="Tritt A."/>
            <person name="Yoshinaga Y."/>
            <person name="Zwiers L.-H."/>
            <person name="Turgeon B."/>
            <person name="Goodwin S."/>
            <person name="Spatafora J."/>
            <person name="Crous P."/>
            <person name="Grigoriev I."/>
        </authorList>
    </citation>
    <scope>NUCLEOTIDE SEQUENCE</scope>
    <source>
        <strain evidence="2">CBS 161.51</strain>
    </source>
</reference>
<organism evidence="2 3">
    <name type="scientific">Clathrospora elynae</name>
    <dbReference type="NCBI Taxonomy" id="706981"/>
    <lineage>
        <taxon>Eukaryota</taxon>
        <taxon>Fungi</taxon>
        <taxon>Dikarya</taxon>
        <taxon>Ascomycota</taxon>
        <taxon>Pezizomycotina</taxon>
        <taxon>Dothideomycetes</taxon>
        <taxon>Pleosporomycetidae</taxon>
        <taxon>Pleosporales</taxon>
        <taxon>Diademaceae</taxon>
        <taxon>Clathrospora</taxon>
    </lineage>
</organism>
<proteinExistence type="predicted"/>
<name>A0A6A5SSN7_9PLEO</name>
<sequence>MSTLHPPHQPQHSSHLLKTHPLVTIHVIIVIAVITVRLNVLHIPPQHVRHCGLLTESCESA</sequence>